<feature type="coiled-coil region" evidence="1">
    <location>
        <begin position="185"/>
        <end position="219"/>
    </location>
</feature>
<sequence length="289" mass="33621">MGNEEKQINLKTFLDKVGLVWFRKNLARKIEVFRLDFLEASNEKSDNPFTPPTVLPITTQSIDNVTGEFKDLLAEMDSIDEVQDFANKSNNIFELTNMFANQGSNKYAENLMQELMDNQIEIESLVVKVQIETIFKILLKSLEMTNEIAKKIGEETSIRLVDIDDLKYLINLSIKKSLDSFDVWISKNYQELEHFKEELKSLKENEFDYEKNLQNAEIIVLYFKQFKIKEVTQDFEKSASENELKINQSSADKFINFTEGAQLASDIKNKLDLAIEILKEYNKLKNIKK</sequence>
<evidence type="ECO:0000256" key="1">
    <source>
        <dbReference type="SAM" id="Coils"/>
    </source>
</evidence>
<dbReference type="Proteomes" id="UP000019265">
    <property type="component" value="Chromosome"/>
</dbReference>
<evidence type="ECO:0000313" key="2">
    <source>
        <dbReference type="EMBL" id="AHI53916.1"/>
    </source>
</evidence>
<dbReference type="PATRIC" id="fig|1276257.3.peg.519"/>
<dbReference type="AlphaFoldDB" id="W6AA78"/>
<protein>
    <submittedName>
        <fullName evidence="2">Uncharacterized protein</fullName>
    </submittedName>
</protein>
<organism evidence="2 3">
    <name type="scientific">Spiroplasma sabaudiense Ar-1343</name>
    <dbReference type="NCBI Taxonomy" id="1276257"/>
    <lineage>
        <taxon>Bacteria</taxon>
        <taxon>Bacillati</taxon>
        <taxon>Mycoplasmatota</taxon>
        <taxon>Mollicutes</taxon>
        <taxon>Entomoplasmatales</taxon>
        <taxon>Spiroplasmataceae</taxon>
        <taxon>Spiroplasma</taxon>
    </lineage>
</organism>
<dbReference type="HOGENOM" id="CLU_962801_0_0_14"/>
<dbReference type="KEGG" id="ssab:SSABA_v1c05090"/>
<evidence type="ECO:0000313" key="3">
    <source>
        <dbReference type="Proteomes" id="UP000019265"/>
    </source>
</evidence>
<keyword evidence="3" id="KW-1185">Reference proteome</keyword>
<gene>
    <name evidence="2" type="ORF">SSABA_v1c05090</name>
</gene>
<accession>W6AA78</accession>
<dbReference type="RefSeq" id="WP_025251056.1">
    <property type="nucleotide sequence ID" value="NZ_CP006934.1"/>
</dbReference>
<proteinExistence type="predicted"/>
<dbReference type="OrthoDB" id="388956at2"/>
<keyword evidence="1" id="KW-0175">Coiled coil</keyword>
<reference evidence="2 3" key="1">
    <citation type="journal article" date="2014" name="Genome Biol. Evol.">
        <title>Molecular evolution of the substrate utilization strategies and putative virulence factors in mosquito-associated Spiroplasma species.</title>
        <authorList>
            <person name="Chang T.H."/>
            <person name="Lo W.S."/>
            <person name="Ku C."/>
            <person name="Chen L.L."/>
            <person name="Kuo C.H."/>
        </authorList>
    </citation>
    <scope>NUCLEOTIDE SEQUENCE [LARGE SCALE GENOMIC DNA]</scope>
    <source>
        <strain evidence="2">Ar-1343</strain>
    </source>
</reference>
<dbReference type="EMBL" id="CP006934">
    <property type="protein sequence ID" value="AHI53916.1"/>
    <property type="molecule type" value="Genomic_DNA"/>
</dbReference>
<name>W6AA78_9MOLU</name>
<dbReference type="STRING" id="1276257.SSABA_v1c05090"/>